<proteinExistence type="predicted"/>
<sequence length="257" mass="29769">MPNLNDLVAYLSKKKISIQQKNENTIIFELKFYTDAGDARIVELEVHAVNDVLKVKATNGRYPSLCPNRHINSGGFFCLGLYEDLATLPIEKWVRTVQKFLEAQYKCELNGVWPINDFKQWAHGDGAKYQKVVEHYFDQFKNNLLGVTLEQLKVVELNSDKKKIYHVYANDELILVGNEDQVLNKRYTCICDDHGLKKHISIGKCPKNCATVIFMVAINDFLLDKAEQEFWDSFRKDCEVICCNTMKRCEFKQNKVE</sequence>
<dbReference type="InterPro" id="IPR046891">
    <property type="entry name" value="E2-ntca"/>
</dbReference>
<keyword evidence="4" id="KW-1185">Reference proteome</keyword>
<dbReference type="AlphaFoldDB" id="A0A1E7RDF3"/>
<protein>
    <submittedName>
        <fullName evidence="3">Uncharacterized protein</fullName>
    </submittedName>
</protein>
<accession>A0A1E7RDF3</accession>
<name>A0A1E7RDF3_9GAMM</name>
<gene>
    <name evidence="3" type="ORF">BJI46_09820</name>
</gene>
<dbReference type="STRING" id="1262585.BJI46_09820"/>
<dbReference type="Proteomes" id="UP000185895">
    <property type="component" value="Unassembled WGS sequence"/>
</dbReference>
<comment type="caution">
    <text evidence="3">The sequence shown here is derived from an EMBL/GenBank/DDBJ whole genome shotgun (WGS) entry which is preliminary data.</text>
</comment>
<dbReference type="EMBL" id="MKKK01000009">
    <property type="protein sequence ID" value="OEY97394.1"/>
    <property type="molecule type" value="Genomic_DNA"/>
</dbReference>
<dbReference type="RefSeq" id="WP_070069106.1">
    <property type="nucleotide sequence ID" value="NZ_MKKK01000009.1"/>
</dbReference>
<feature type="domain" description="Cysteine-rich" evidence="1">
    <location>
        <begin position="122"/>
        <end position="251"/>
    </location>
</feature>
<evidence type="ECO:0000259" key="1">
    <source>
        <dbReference type="Pfam" id="PF20272"/>
    </source>
</evidence>
<dbReference type="InterPro" id="IPR046892">
    <property type="entry name" value="E2-Crich"/>
</dbReference>
<evidence type="ECO:0000259" key="2">
    <source>
        <dbReference type="Pfam" id="PF20298"/>
    </source>
</evidence>
<reference evidence="3 4" key="1">
    <citation type="submission" date="2016-09" db="EMBL/GenBank/DDBJ databases">
        <authorList>
            <person name="Capua I."/>
            <person name="De Benedictis P."/>
            <person name="Joannis T."/>
            <person name="Lombin L.H."/>
            <person name="Cattoli G."/>
        </authorList>
    </citation>
    <scope>NUCLEOTIDE SEQUENCE [LARGE SCALE GENOMIC DNA]</scope>
    <source>
        <strain evidence="3 4">ANC 4671</strain>
    </source>
</reference>
<evidence type="ECO:0000313" key="4">
    <source>
        <dbReference type="Proteomes" id="UP000185895"/>
    </source>
</evidence>
<feature type="domain" description="Prokaryotic E2" evidence="2">
    <location>
        <begin position="15"/>
        <end position="115"/>
    </location>
</feature>
<dbReference type="Pfam" id="PF20298">
    <property type="entry name" value="E2-ntca"/>
    <property type="match status" value="1"/>
</dbReference>
<evidence type="ECO:0000313" key="3">
    <source>
        <dbReference type="EMBL" id="OEY97394.1"/>
    </source>
</evidence>
<dbReference type="Pfam" id="PF20272">
    <property type="entry name" value="E2-Crich"/>
    <property type="match status" value="1"/>
</dbReference>
<dbReference type="OrthoDB" id="7853656at2"/>
<organism evidence="3 4">
    <name type="scientific">Acinetobacter qingfengensis</name>
    <dbReference type="NCBI Taxonomy" id="1262585"/>
    <lineage>
        <taxon>Bacteria</taxon>
        <taxon>Pseudomonadati</taxon>
        <taxon>Pseudomonadota</taxon>
        <taxon>Gammaproteobacteria</taxon>
        <taxon>Moraxellales</taxon>
        <taxon>Moraxellaceae</taxon>
        <taxon>Acinetobacter</taxon>
    </lineage>
</organism>